<sequence>MVKRTVKQGSHNYRPGYAKRFCRTGKGFTLTLSFDAGSWFDPTVRGPLAKDGKDWNKAGGITTLSIWKPSTWLNNHCAALVVFRPGEVVGTWEIAAYVNDEQGGFEAERLGTFQSGEEVTIDCHFHQGTARYVIAEAAVVLDFDPQPFQLPIGPWFGGNQNSPNTGVLYSIQSTH</sequence>
<gene>
    <name evidence="1" type="ORF">LEM8419_03537</name>
</gene>
<keyword evidence="2" id="KW-1185">Reference proteome</keyword>
<reference evidence="1" key="1">
    <citation type="submission" date="2021-12" db="EMBL/GenBank/DDBJ databases">
        <authorList>
            <person name="Rodrigo-Torres L."/>
            <person name="Arahal R. D."/>
            <person name="Lucena T."/>
        </authorList>
    </citation>
    <scope>NUCLEOTIDE SEQUENCE</scope>
    <source>
        <strain evidence="1">CECT 8419</strain>
    </source>
</reference>
<evidence type="ECO:0000313" key="1">
    <source>
        <dbReference type="EMBL" id="CAH1002665.1"/>
    </source>
</evidence>
<name>A0ABN8FEK9_9BACT</name>
<dbReference type="RefSeq" id="WP_238752489.1">
    <property type="nucleotide sequence ID" value="NZ_CAKLPZ010000007.1"/>
</dbReference>
<protein>
    <submittedName>
        <fullName evidence="1">Uncharacterized protein</fullName>
    </submittedName>
</protein>
<dbReference type="EMBL" id="CAKLPZ010000007">
    <property type="protein sequence ID" value="CAH1002665.1"/>
    <property type="molecule type" value="Genomic_DNA"/>
</dbReference>
<proteinExistence type="predicted"/>
<evidence type="ECO:0000313" key="2">
    <source>
        <dbReference type="Proteomes" id="UP000837803"/>
    </source>
</evidence>
<accession>A0ABN8FEK9</accession>
<comment type="caution">
    <text evidence="1">The sequence shown here is derived from an EMBL/GenBank/DDBJ whole genome shotgun (WGS) entry which is preliminary data.</text>
</comment>
<organism evidence="1 2">
    <name type="scientific">Neolewinella maritima</name>
    <dbReference type="NCBI Taxonomy" id="1383882"/>
    <lineage>
        <taxon>Bacteria</taxon>
        <taxon>Pseudomonadati</taxon>
        <taxon>Bacteroidota</taxon>
        <taxon>Saprospiria</taxon>
        <taxon>Saprospirales</taxon>
        <taxon>Lewinellaceae</taxon>
        <taxon>Neolewinella</taxon>
    </lineage>
</organism>
<dbReference type="Proteomes" id="UP000837803">
    <property type="component" value="Unassembled WGS sequence"/>
</dbReference>